<dbReference type="RefSeq" id="WP_160773973.1">
    <property type="nucleotide sequence ID" value="NZ_WUMV01000001.1"/>
</dbReference>
<dbReference type="Gene3D" id="1.10.10.10">
    <property type="entry name" value="Winged helix-like DNA-binding domain superfamily/Winged helix DNA-binding domain"/>
    <property type="match status" value="1"/>
</dbReference>
<dbReference type="PROSITE" id="PS50995">
    <property type="entry name" value="HTH_MARR_2"/>
    <property type="match status" value="1"/>
</dbReference>
<dbReference type="InterPro" id="IPR039422">
    <property type="entry name" value="MarR/SlyA-like"/>
</dbReference>
<evidence type="ECO:0000313" key="2">
    <source>
        <dbReference type="EMBL" id="MXN63738.1"/>
    </source>
</evidence>
<dbReference type="InterPro" id="IPR036388">
    <property type="entry name" value="WH-like_DNA-bd_sf"/>
</dbReference>
<keyword evidence="3" id="KW-1185">Reference proteome</keyword>
<dbReference type="PANTHER" id="PTHR33164:SF104">
    <property type="entry name" value="TRANSCRIPTIONAL REGULATORY PROTEIN"/>
    <property type="match status" value="1"/>
</dbReference>
<protein>
    <submittedName>
        <fullName evidence="2">MarR family transcriptional regulator</fullName>
    </submittedName>
</protein>
<dbReference type="SMART" id="SM00347">
    <property type="entry name" value="HTH_MARR"/>
    <property type="match status" value="1"/>
</dbReference>
<organism evidence="2 3">
    <name type="scientific">Stappia sediminis</name>
    <dbReference type="NCBI Taxonomy" id="2692190"/>
    <lineage>
        <taxon>Bacteria</taxon>
        <taxon>Pseudomonadati</taxon>
        <taxon>Pseudomonadota</taxon>
        <taxon>Alphaproteobacteria</taxon>
        <taxon>Hyphomicrobiales</taxon>
        <taxon>Stappiaceae</taxon>
        <taxon>Stappia</taxon>
    </lineage>
</organism>
<comment type="caution">
    <text evidence="2">The sequence shown here is derived from an EMBL/GenBank/DDBJ whole genome shotgun (WGS) entry which is preliminary data.</text>
</comment>
<dbReference type="SUPFAM" id="SSF46785">
    <property type="entry name" value="Winged helix' DNA-binding domain"/>
    <property type="match status" value="1"/>
</dbReference>
<dbReference type="Proteomes" id="UP000433101">
    <property type="component" value="Unassembled WGS sequence"/>
</dbReference>
<name>A0A7X3LRG9_9HYPH</name>
<evidence type="ECO:0000313" key="3">
    <source>
        <dbReference type="Proteomes" id="UP000433101"/>
    </source>
</evidence>
<accession>A0A7X3LRG9</accession>
<dbReference type="AlphaFoldDB" id="A0A7X3LRG9"/>
<evidence type="ECO:0000259" key="1">
    <source>
        <dbReference type="PROSITE" id="PS50995"/>
    </source>
</evidence>
<sequence>MTALTAAGEKAWVGLILGSRSAFSRVEAALKEAGLPQLVWYDVLLELSREGRGRLRNKDLAGRMLLEKYNLSRLIDRMAAEGVVERVHDASDARGAAIQITDKGRELRETMWPVYRDAVAASFADRFDEGELETLAAMLKRVR</sequence>
<dbReference type="InterPro" id="IPR036390">
    <property type="entry name" value="WH_DNA-bd_sf"/>
</dbReference>
<dbReference type="Pfam" id="PF12802">
    <property type="entry name" value="MarR_2"/>
    <property type="match status" value="1"/>
</dbReference>
<dbReference type="GO" id="GO:0003700">
    <property type="term" value="F:DNA-binding transcription factor activity"/>
    <property type="evidence" value="ECO:0007669"/>
    <property type="project" value="InterPro"/>
</dbReference>
<gene>
    <name evidence="2" type="ORF">GR183_02375</name>
</gene>
<dbReference type="PRINTS" id="PR00598">
    <property type="entry name" value="HTHMARR"/>
</dbReference>
<proteinExistence type="predicted"/>
<feature type="domain" description="HTH marR-type" evidence="1">
    <location>
        <begin position="1"/>
        <end position="143"/>
    </location>
</feature>
<dbReference type="InterPro" id="IPR000835">
    <property type="entry name" value="HTH_MarR-typ"/>
</dbReference>
<dbReference type="EMBL" id="WUMV01000001">
    <property type="protein sequence ID" value="MXN63738.1"/>
    <property type="molecule type" value="Genomic_DNA"/>
</dbReference>
<dbReference type="PANTHER" id="PTHR33164">
    <property type="entry name" value="TRANSCRIPTIONAL REGULATOR, MARR FAMILY"/>
    <property type="match status" value="1"/>
</dbReference>
<reference evidence="2 3" key="1">
    <citation type="submission" date="2019-12" db="EMBL/GenBank/DDBJ databases">
        <authorList>
            <person name="Li M."/>
        </authorList>
    </citation>
    <scope>NUCLEOTIDE SEQUENCE [LARGE SCALE GENOMIC DNA]</scope>
    <source>
        <strain evidence="2 3">GBMRC 2046</strain>
    </source>
</reference>
<dbReference type="GO" id="GO:0006950">
    <property type="term" value="P:response to stress"/>
    <property type="evidence" value="ECO:0007669"/>
    <property type="project" value="TreeGrafter"/>
</dbReference>